<protein>
    <submittedName>
        <fullName evidence="1">Uncharacterized protein</fullName>
    </submittedName>
</protein>
<name>A0A7S7LSU4_9BACT</name>
<dbReference type="KEGG" id="sbal:HUE88_07155"/>
<reference evidence="1 2" key="1">
    <citation type="submission" date="2020-05" db="EMBL/GenBank/DDBJ databases">
        <title>Sulfurimonas marisnigri, sp. nov., and Sulfurimonas baltica, sp. nov., manganese oxide reducing chemolithoautotrophs of the class Epsilonproteobacteria isolated from the pelagic redoxclines of the Black and Baltic Seas and emended description of the genus Sulfurimonas.</title>
        <authorList>
            <person name="Henkel J.V."/>
            <person name="Laudan C."/>
            <person name="Werner J."/>
            <person name="Neu T."/>
            <person name="Plewe S."/>
            <person name="Sproer C."/>
            <person name="Bunk B."/>
            <person name="Schulz-Vogt H.N."/>
        </authorList>
    </citation>
    <scope>NUCLEOTIDE SEQUENCE [LARGE SCALE GENOMIC DNA]</scope>
    <source>
        <strain evidence="1 2">GD2</strain>
    </source>
</reference>
<dbReference type="EMBL" id="CP054492">
    <property type="protein sequence ID" value="QOY50926.1"/>
    <property type="molecule type" value="Genomic_DNA"/>
</dbReference>
<gene>
    <name evidence="1" type="ORF">HUE88_07155</name>
</gene>
<evidence type="ECO:0000313" key="1">
    <source>
        <dbReference type="EMBL" id="QOY50926.1"/>
    </source>
</evidence>
<keyword evidence="2" id="KW-1185">Reference proteome</keyword>
<dbReference type="Proteomes" id="UP000593994">
    <property type="component" value="Chromosome"/>
</dbReference>
<evidence type="ECO:0000313" key="2">
    <source>
        <dbReference type="Proteomes" id="UP000593994"/>
    </source>
</evidence>
<sequence>MKYLVIVISYNEIQVIKPFATLIKAQAAAIELANVFFSKNAVAKFFDGSKIESMVNVHEYYASQIYHDFEDSVNIVIEEVHL</sequence>
<proteinExistence type="predicted"/>
<dbReference type="AlphaFoldDB" id="A0A7S7LSU4"/>
<accession>A0A7S7LSU4</accession>
<organism evidence="1 2">
    <name type="scientific">Candidatus Sulfurimonas baltica</name>
    <dbReference type="NCBI Taxonomy" id="2740404"/>
    <lineage>
        <taxon>Bacteria</taxon>
        <taxon>Pseudomonadati</taxon>
        <taxon>Campylobacterota</taxon>
        <taxon>Epsilonproteobacteria</taxon>
        <taxon>Campylobacterales</taxon>
        <taxon>Sulfurimonadaceae</taxon>
        <taxon>Sulfurimonas</taxon>
    </lineage>
</organism>
<dbReference type="RefSeq" id="WP_194368046.1">
    <property type="nucleotide sequence ID" value="NZ_CP054492.1"/>
</dbReference>